<sequence length="173" mass="20221">MEAFETKFAVFVEYLSKLKTELQVSDLESIKTAMISAKFDQVCVFPKKKKLNGYNMFLKSRMAELQDKEPDSNKRMKQVSEEWGKLTETVKEEWKKKAKEASPPLDQSQVKIKKTRKPQPISGYQVFVRETMESLKEIPPRERMKEIGKRWKALKPEEQQAYKTKAGGEKPKK</sequence>
<dbReference type="InterPro" id="IPR052695">
    <property type="entry name" value="Kinetoplast-DNA-binding"/>
</dbReference>
<protein>
    <recommendedName>
        <fullName evidence="2">HMG box domain-containing protein</fullName>
    </recommendedName>
</protein>
<organism evidence="3">
    <name type="scientific">viral metagenome</name>
    <dbReference type="NCBI Taxonomy" id="1070528"/>
    <lineage>
        <taxon>unclassified sequences</taxon>
        <taxon>metagenomes</taxon>
        <taxon>organismal metagenomes</taxon>
    </lineage>
</organism>
<dbReference type="EMBL" id="MN739177">
    <property type="protein sequence ID" value="QHS92281.1"/>
    <property type="molecule type" value="Genomic_DNA"/>
</dbReference>
<reference evidence="3" key="1">
    <citation type="journal article" date="2020" name="Nature">
        <title>Giant virus diversity and host interactions through global metagenomics.</title>
        <authorList>
            <person name="Schulz F."/>
            <person name="Roux S."/>
            <person name="Paez-Espino D."/>
            <person name="Jungbluth S."/>
            <person name="Walsh D.A."/>
            <person name="Denef V.J."/>
            <person name="McMahon K.D."/>
            <person name="Konstantinidis K.T."/>
            <person name="Eloe-Fadrosh E.A."/>
            <person name="Kyrpides N.C."/>
            <person name="Woyke T."/>
        </authorList>
    </citation>
    <scope>NUCLEOTIDE SEQUENCE</scope>
    <source>
        <strain evidence="3">GVMAG-M-3300014204-73</strain>
    </source>
</reference>
<dbReference type="PANTHER" id="PTHR37564:SF5">
    <property type="entry name" value="KINETOPLAST DNA-ASSOCIATED PROTEIN"/>
    <property type="match status" value="1"/>
</dbReference>
<accession>A0A6C0BKK1</accession>
<dbReference type="PANTHER" id="PTHR37564">
    <property type="entry name" value="KINETOPLAST DNA-ASSOCIATED PROTEIN"/>
    <property type="match status" value="1"/>
</dbReference>
<dbReference type="Pfam" id="PF09011">
    <property type="entry name" value="HMG_box_2"/>
    <property type="match status" value="1"/>
</dbReference>
<feature type="region of interest" description="Disordered" evidence="1">
    <location>
        <begin position="94"/>
        <end position="117"/>
    </location>
</feature>
<proteinExistence type="predicted"/>
<feature type="domain" description="HMG box" evidence="2">
    <location>
        <begin position="47"/>
        <end position="113"/>
    </location>
</feature>
<name>A0A6C0BKK1_9ZZZZ</name>
<dbReference type="SUPFAM" id="SSF47095">
    <property type="entry name" value="HMG-box"/>
    <property type="match status" value="2"/>
</dbReference>
<dbReference type="SMART" id="SM00398">
    <property type="entry name" value="HMG"/>
    <property type="match status" value="2"/>
</dbReference>
<feature type="region of interest" description="Disordered" evidence="1">
    <location>
        <begin position="150"/>
        <end position="173"/>
    </location>
</feature>
<dbReference type="AlphaFoldDB" id="A0A6C0BKK1"/>
<evidence type="ECO:0000256" key="1">
    <source>
        <dbReference type="SAM" id="MobiDB-lite"/>
    </source>
</evidence>
<dbReference type="PROSITE" id="PS50118">
    <property type="entry name" value="HMG_BOX_2"/>
    <property type="match status" value="2"/>
</dbReference>
<evidence type="ECO:0000259" key="2">
    <source>
        <dbReference type="PROSITE" id="PS50118"/>
    </source>
</evidence>
<feature type="domain" description="HMG box" evidence="2">
    <location>
        <begin position="117"/>
        <end position="173"/>
    </location>
</feature>
<dbReference type="InterPro" id="IPR009071">
    <property type="entry name" value="HMG_box_dom"/>
</dbReference>
<evidence type="ECO:0000313" key="3">
    <source>
        <dbReference type="EMBL" id="QHS92281.1"/>
    </source>
</evidence>
<dbReference type="InterPro" id="IPR036910">
    <property type="entry name" value="HMG_box_dom_sf"/>
</dbReference>
<dbReference type="Gene3D" id="1.10.30.10">
    <property type="entry name" value="High mobility group box domain"/>
    <property type="match status" value="2"/>
</dbReference>